<dbReference type="RefSeq" id="WP_157329854.1">
    <property type="nucleotide sequence ID" value="NZ_JANADL010000012.1"/>
</dbReference>
<dbReference type="Proteomes" id="UP000449969">
    <property type="component" value="Unassembled WGS sequence"/>
</dbReference>
<protein>
    <submittedName>
        <fullName evidence="1">Uncharacterized protein</fullName>
    </submittedName>
</protein>
<name>A0A844T4U2_9BRAD</name>
<accession>A0A844T4U2</accession>
<evidence type="ECO:0000313" key="2">
    <source>
        <dbReference type="Proteomes" id="UP000449969"/>
    </source>
</evidence>
<gene>
    <name evidence="1" type="ORF">GPL20_12960</name>
</gene>
<organism evidence="1 2">
    <name type="scientific">Bradyrhizobium cajani</name>
    <dbReference type="NCBI Taxonomy" id="1928661"/>
    <lineage>
        <taxon>Bacteria</taxon>
        <taxon>Pseudomonadati</taxon>
        <taxon>Pseudomonadota</taxon>
        <taxon>Alphaproteobacteria</taxon>
        <taxon>Hyphomicrobiales</taxon>
        <taxon>Nitrobacteraceae</taxon>
        <taxon>Bradyrhizobium</taxon>
    </lineage>
</organism>
<dbReference type="EMBL" id="WQNE01000008">
    <property type="protein sequence ID" value="MVT73947.1"/>
    <property type="molecule type" value="Genomic_DNA"/>
</dbReference>
<proteinExistence type="predicted"/>
<keyword evidence="2" id="KW-1185">Reference proteome</keyword>
<dbReference type="AlphaFoldDB" id="A0A844T4U2"/>
<evidence type="ECO:0000313" key="1">
    <source>
        <dbReference type="EMBL" id="MVT73947.1"/>
    </source>
</evidence>
<comment type="caution">
    <text evidence="1">The sequence shown here is derived from an EMBL/GenBank/DDBJ whole genome shotgun (WGS) entry which is preliminary data.</text>
</comment>
<sequence>MLRESGRARAARRLRFSDIDEGLARNQVEPPTAGMARMLTVIAMMPLCGCFARRVNSIS</sequence>
<reference evidence="1 2" key="1">
    <citation type="submission" date="2019-12" db="EMBL/GenBank/DDBJ databases">
        <title>Draft genome sequences Bradyrhizobium cajani AMBPC1010, Bradyrhizobium pachyrhizi AMBPC1040 and Bradyrhizobium yuanmingense ALSPC3051, three plant growth promoting strains isolated from nodules of Cajanus cajan L. in Dominican Republic.</title>
        <authorList>
            <person name="Flores-Felix J.D."/>
            <person name="Araujo J."/>
            <person name="Diaz-Alcantara C."/>
            <person name="Gonzalez-Andres F."/>
            <person name="Velazquez E."/>
        </authorList>
    </citation>
    <scope>NUCLEOTIDE SEQUENCE [LARGE SCALE GENOMIC DNA]</scope>
    <source>
        <strain evidence="1 2">1010</strain>
    </source>
</reference>